<dbReference type="Proteomes" id="UP000004478">
    <property type="component" value="Unassembled WGS sequence"/>
</dbReference>
<dbReference type="Pfam" id="PF05523">
    <property type="entry name" value="FdtA"/>
    <property type="match status" value="1"/>
</dbReference>
<name>K1KXW3_CECL9</name>
<reference evidence="2 3" key="1">
    <citation type="journal article" date="2012" name="J. Bacteriol.">
        <title>Draft Genome Sequence of Cecembia lonarensis Strain LW9T, Isolated from Lonar Lake, a Haloalkaline Lake in India.</title>
        <authorList>
            <person name="Shivaji S."/>
            <person name="Ara S."/>
            <person name="Singh A."/>
            <person name="Pinnaka A.K."/>
        </authorList>
    </citation>
    <scope>NUCLEOTIDE SEQUENCE [LARGE SCALE GENOMIC DNA]</scope>
    <source>
        <strain evidence="2 3">LW9</strain>
    </source>
</reference>
<organism evidence="2 3">
    <name type="scientific">Cecembia lonarensis (strain CCUG 58316 / KCTC 22772 / LW9)</name>
    <dbReference type="NCBI Taxonomy" id="1225176"/>
    <lineage>
        <taxon>Bacteria</taxon>
        <taxon>Pseudomonadati</taxon>
        <taxon>Bacteroidota</taxon>
        <taxon>Cytophagia</taxon>
        <taxon>Cytophagales</taxon>
        <taxon>Cyclobacteriaceae</taxon>
        <taxon>Cecembia</taxon>
    </lineage>
</organism>
<dbReference type="AlphaFoldDB" id="K1KXW3"/>
<sequence length="120" mass="13926">MISAHSFQEIPFEVQRVYYLYEVTEDRKSGYHANIHNQQVMVAVQGSFEVRLHDGVAAQTYLLDDPQKGLLIREGIWREVKHFSPDAICLVLCSEQFEEGDYMKDFGAFVEWKNKTIHSA</sequence>
<proteinExistence type="predicted"/>
<comment type="caution">
    <text evidence="2">The sequence shown here is derived from an EMBL/GenBank/DDBJ whole genome shotgun (WGS) entry which is preliminary data.</text>
</comment>
<gene>
    <name evidence="2" type="ORF">B879_04107</name>
</gene>
<dbReference type="CDD" id="cd20292">
    <property type="entry name" value="cupin_QdtA-like"/>
    <property type="match status" value="1"/>
</dbReference>
<dbReference type="Gene3D" id="2.60.120.10">
    <property type="entry name" value="Jelly Rolls"/>
    <property type="match status" value="1"/>
</dbReference>
<dbReference type="InterPro" id="IPR014710">
    <property type="entry name" value="RmlC-like_jellyroll"/>
</dbReference>
<evidence type="ECO:0000313" key="3">
    <source>
        <dbReference type="Proteomes" id="UP000004478"/>
    </source>
</evidence>
<dbReference type="SUPFAM" id="SSF51182">
    <property type="entry name" value="RmlC-like cupins"/>
    <property type="match status" value="1"/>
</dbReference>
<dbReference type="InterPro" id="IPR008894">
    <property type="entry name" value="QdtA_cupin_dom"/>
</dbReference>
<feature type="domain" description="Sugar 3,4-ketoisomerase QdtA cupin" evidence="1">
    <location>
        <begin position="4"/>
        <end position="112"/>
    </location>
</feature>
<dbReference type="EMBL" id="AMGM01000157">
    <property type="protein sequence ID" value="EKB47291.1"/>
    <property type="molecule type" value="Genomic_DNA"/>
</dbReference>
<accession>K1KXW3</accession>
<keyword evidence="3" id="KW-1185">Reference proteome</keyword>
<evidence type="ECO:0000259" key="1">
    <source>
        <dbReference type="Pfam" id="PF05523"/>
    </source>
</evidence>
<protein>
    <recommendedName>
        <fullName evidence="1">Sugar 3,4-ketoisomerase QdtA cupin domain-containing protein</fullName>
    </recommendedName>
</protein>
<evidence type="ECO:0000313" key="2">
    <source>
        <dbReference type="EMBL" id="EKB47291.1"/>
    </source>
</evidence>
<dbReference type="InterPro" id="IPR011051">
    <property type="entry name" value="RmlC_Cupin_sf"/>
</dbReference>